<dbReference type="Proteomes" id="UP001287356">
    <property type="component" value="Unassembled WGS sequence"/>
</dbReference>
<organism evidence="2 3">
    <name type="scientific">Lasiosphaeria ovina</name>
    <dbReference type="NCBI Taxonomy" id="92902"/>
    <lineage>
        <taxon>Eukaryota</taxon>
        <taxon>Fungi</taxon>
        <taxon>Dikarya</taxon>
        <taxon>Ascomycota</taxon>
        <taxon>Pezizomycotina</taxon>
        <taxon>Sordariomycetes</taxon>
        <taxon>Sordariomycetidae</taxon>
        <taxon>Sordariales</taxon>
        <taxon>Lasiosphaeriaceae</taxon>
        <taxon>Lasiosphaeria</taxon>
    </lineage>
</organism>
<dbReference type="AlphaFoldDB" id="A0AAE0KB15"/>
<protein>
    <submittedName>
        <fullName evidence="2">Uncharacterized protein</fullName>
    </submittedName>
</protein>
<keyword evidence="3" id="KW-1185">Reference proteome</keyword>
<keyword evidence="1" id="KW-0472">Membrane</keyword>
<proteinExistence type="predicted"/>
<evidence type="ECO:0000256" key="1">
    <source>
        <dbReference type="SAM" id="Phobius"/>
    </source>
</evidence>
<reference evidence="2" key="1">
    <citation type="journal article" date="2023" name="Mol. Phylogenet. Evol.">
        <title>Genome-scale phylogeny and comparative genomics of the fungal order Sordariales.</title>
        <authorList>
            <person name="Hensen N."/>
            <person name="Bonometti L."/>
            <person name="Westerberg I."/>
            <person name="Brannstrom I.O."/>
            <person name="Guillou S."/>
            <person name="Cros-Aarteil S."/>
            <person name="Calhoun S."/>
            <person name="Haridas S."/>
            <person name="Kuo A."/>
            <person name="Mondo S."/>
            <person name="Pangilinan J."/>
            <person name="Riley R."/>
            <person name="LaButti K."/>
            <person name="Andreopoulos B."/>
            <person name="Lipzen A."/>
            <person name="Chen C."/>
            <person name="Yan M."/>
            <person name="Daum C."/>
            <person name="Ng V."/>
            <person name="Clum A."/>
            <person name="Steindorff A."/>
            <person name="Ohm R.A."/>
            <person name="Martin F."/>
            <person name="Silar P."/>
            <person name="Natvig D.O."/>
            <person name="Lalanne C."/>
            <person name="Gautier V."/>
            <person name="Ament-Velasquez S.L."/>
            <person name="Kruys A."/>
            <person name="Hutchinson M.I."/>
            <person name="Powell A.J."/>
            <person name="Barry K."/>
            <person name="Miller A.N."/>
            <person name="Grigoriev I.V."/>
            <person name="Debuchy R."/>
            <person name="Gladieux P."/>
            <person name="Hiltunen Thoren M."/>
            <person name="Johannesson H."/>
        </authorList>
    </citation>
    <scope>NUCLEOTIDE SEQUENCE</scope>
    <source>
        <strain evidence="2">CBS 958.72</strain>
    </source>
</reference>
<gene>
    <name evidence="2" type="ORF">B0T24DRAFT_623562</name>
</gene>
<feature type="non-terminal residue" evidence="2">
    <location>
        <position position="117"/>
    </location>
</feature>
<feature type="transmembrane region" description="Helical" evidence="1">
    <location>
        <begin position="21"/>
        <end position="40"/>
    </location>
</feature>
<accession>A0AAE0KB15</accession>
<name>A0AAE0KB15_9PEZI</name>
<reference evidence="2" key="2">
    <citation type="submission" date="2023-06" db="EMBL/GenBank/DDBJ databases">
        <authorList>
            <consortium name="Lawrence Berkeley National Laboratory"/>
            <person name="Haridas S."/>
            <person name="Hensen N."/>
            <person name="Bonometti L."/>
            <person name="Westerberg I."/>
            <person name="Brannstrom I.O."/>
            <person name="Guillou S."/>
            <person name="Cros-Aarteil S."/>
            <person name="Calhoun S."/>
            <person name="Kuo A."/>
            <person name="Mondo S."/>
            <person name="Pangilinan J."/>
            <person name="Riley R."/>
            <person name="Labutti K."/>
            <person name="Andreopoulos B."/>
            <person name="Lipzen A."/>
            <person name="Chen C."/>
            <person name="Yanf M."/>
            <person name="Daum C."/>
            <person name="Ng V."/>
            <person name="Clum A."/>
            <person name="Steindorff A."/>
            <person name="Ohm R."/>
            <person name="Martin F."/>
            <person name="Silar P."/>
            <person name="Natvig D."/>
            <person name="Lalanne C."/>
            <person name="Gautier V."/>
            <person name="Ament-Velasquez S.L."/>
            <person name="Kruys A."/>
            <person name="Hutchinson M.I."/>
            <person name="Powell A.J."/>
            <person name="Barry K."/>
            <person name="Miller A.N."/>
            <person name="Grigoriev I.V."/>
            <person name="Debuchy R."/>
            <person name="Gladieux P."/>
            <person name="Thoren M.H."/>
            <person name="Johannesson H."/>
        </authorList>
    </citation>
    <scope>NUCLEOTIDE SEQUENCE</scope>
    <source>
        <strain evidence="2">CBS 958.72</strain>
    </source>
</reference>
<comment type="caution">
    <text evidence="2">The sequence shown here is derived from an EMBL/GenBank/DDBJ whole genome shotgun (WGS) entry which is preliminary data.</text>
</comment>
<keyword evidence="1" id="KW-1133">Transmembrane helix</keyword>
<evidence type="ECO:0000313" key="2">
    <source>
        <dbReference type="EMBL" id="KAK3373508.1"/>
    </source>
</evidence>
<keyword evidence="1" id="KW-0812">Transmembrane</keyword>
<dbReference type="EMBL" id="JAULSN010000004">
    <property type="protein sequence ID" value="KAK3373508.1"/>
    <property type="molecule type" value="Genomic_DNA"/>
</dbReference>
<evidence type="ECO:0000313" key="3">
    <source>
        <dbReference type="Proteomes" id="UP001287356"/>
    </source>
</evidence>
<sequence length="117" mass="13357">MYRTHTIRTRCTQYLSLGSRWVRLACFCYLCAGWQLAWAMEAASIHGTAAAAAISLGACPPYYPTHLVYNTLLRTARLVPRCLPKGWSKQRDMEAMEALCDRQHRRLDTHATEAIRL</sequence>